<dbReference type="Proteomes" id="UP000504628">
    <property type="component" value="Chromosome 1"/>
</dbReference>
<reference evidence="3" key="1">
    <citation type="submission" date="2025-08" db="UniProtKB">
        <authorList>
            <consortium name="RefSeq"/>
        </authorList>
    </citation>
    <scope>IDENTIFICATION</scope>
    <source>
        <tissue evidence="3">Muscle</tissue>
    </source>
</reference>
<evidence type="ECO:0000313" key="2">
    <source>
        <dbReference type="Proteomes" id="UP000504628"/>
    </source>
</evidence>
<sequence>MGRRSAHTSTHPDRSHGEGRGRGRRGRAADVSATNRASASPAAERRPPLLLPPLRLLLLLPPLLPYTEHRRRFAAAGDVPPPLACASPHRSFTHTGRAAELGRHSPRRKLPSSSSAAATAAATAPASSPSSSRPPPPAPGQSPPPRGARLRLPADVEVAGVHWLAYVSLVRWRPPGSARLPLLLADPPPSLFLPAASPAGLAPPLPSVSQVSLLLADREFGSRVGRGRSWEERGCTRPLWPHLASASRPRTHPRAASVTVPCWLGYPQWSNRRSELRGPGTWWNVRSPTGRGTGLSKELWDSSPQGPGQL</sequence>
<feature type="compositionally biased region" description="Pro residues" evidence="1">
    <location>
        <begin position="132"/>
        <end position="146"/>
    </location>
</feature>
<keyword evidence="2" id="KW-1185">Reference proteome</keyword>
<dbReference type="AlphaFoldDB" id="A0A7E6CI87"/>
<feature type="region of interest" description="Disordered" evidence="1">
    <location>
        <begin position="280"/>
        <end position="310"/>
    </location>
</feature>
<dbReference type="KEGG" id="pdic:118497103"/>
<name>A0A7E6CI87_9CHIR</name>
<feature type="region of interest" description="Disordered" evidence="1">
    <location>
        <begin position="96"/>
        <end position="149"/>
    </location>
</feature>
<protein>
    <submittedName>
        <fullName evidence="3">Extensin-like</fullName>
    </submittedName>
</protein>
<proteinExistence type="predicted"/>
<feature type="region of interest" description="Disordered" evidence="1">
    <location>
        <begin position="1"/>
        <end position="47"/>
    </location>
</feature>
<dbReference type="InParanoid" id="A0A7E6CI87"/>
<organism evidence="2 3">
    <name type="scientific">Phyllostomus discolor</name>
    <name type="common">pale spear-nosed bat</name>
    <dbReference type="NCBI Taxonomy" id="89673"/>
    <lineage>
        <taxon>Eukaryota</taxon>
        <taxon>Metazoa</taxon>
        <taxon>Chordata</taxon>
        <taxon>Craniata</taxon>
        <taxon>Vertebrata</taxon>
        <taxon>Euteleostomi</taxon>
        <taxon>Mammalia</taxon>
        <taxon>Eutheria</taxon>
        <taxon>Laurasiatheria</taxon>
        <taxon>Chiroptera</taxon>
        <taxon>Yangochiroptera</taxon>
        <taxon>Phyllostomidae</taxon>
        <taxon>Phyllostominae</taxon>
        <taxon>Phyllostomus</taxon>
    </lineage>
</organism>
<feature type="compositionally biased region" description="Low complexity" evidence="1">
    <location>
        <begin position="111"/>
        <end position="131"/>
    </location>
</feature>
<evidence type="ECO:0000256" key="1">
    <source>
        <dbReference type="SAM" id="MobiDB-lite"/>
    </source>
</evidence>
<evidence type="ECO:0000313" key="3">
    <source>
        <dbReference type="RefSeq" id="XP_035866673.1"/>
    </source>
</evidence>
<feature type="compositionally biased region" description="Basic and acidic residues" evidence="1">
    <location>
        <begin position="10"/>
        <end position="21"/>
    </location>
</feature>
<accession>A0A7E6CI87</accession>
<dbReference type="RefSeq" id="XP_035866673.1">
    <property type="nucleotide sequence ID" value="XM_036010780.1"/>
</dbReference>
<gene>
    <name evidence="3" type="primary">LOC118497103</name>
</gene>
<dbReference type="GeneID" id="118497103"/>